<evidence type="ECO:0000313" key="2">
    <source>
        <dbReference type="EMBL" id="RAW18534.1"/>
    </source>
</evidence>
<reference evidence="2 3" key="1">
    <citation type="submission" date="2018-06" db="EMBL/GenBank/DDBJ databases">
        <title>Phytoactinopolyspora halophila sp. nov., a novel halophilic actinomycete isolated from a saline soil in China.</title>
        <authorList>
            <person name="Tang S.-K."/>
        </authorList>
    </citation>
    <scope>NUCLEOTIDE SEQUENCE [LARGE SCALE GENOMIC DNA]</scope>
    <source>
        <strain evidence="2 3">YIM 96934</strain>
    </source>
</reference>
<comment type="caution">
    <text evidence="2">The sequence shown here is derived from an EMBL/GenBank/DDBJ whole genome shotgun (WGS) entry which is preliminary data.</text>
</comment>
<dbReference type="AlphaFoldDB" id="A0A329R1J4"/>
<evidence type="ECO:0000256" key="1">
    <source>
        <dbReference type="SAM" id="SignalP"/>
    </source>
</evidence>
<dbReference type="Proteomes" id="UP000250462">
    <property type="component" value="Unassembled WGS sequence"/>
</dbReference>
<keyword evidence="1" id="KW-0732">Signal</keyword>
<evidence type="ECO:0000313" key="3">
    <source>
        <dbReference type="Proteomes" id="UP000250462"/>
    </source>
</evidence>
<accession>A0A329R1J4</accession>
<protein>
    <submittedName>
        <fullName evidence="2">Uncharacterized protein</fullName>
    </submittedName>
</protein>
<gene>
    <name evidence="2" type="ORF">DPM12_00080</name>
</gene>
<dbReference type="RefSeq" id="WP_112256056.1">
    <property type="nucleotide sequence ID" value="NZ_QMIG01000001.1"/>
</dbReference>
<feature type="signal peptide" evidence="1">
    <location>
        <begin position="1"/>
        <end position="37"/>
    </location>
</feature>
<organism evidence="2 3">
    <name type="scientific">Phytoactinopolyspora halophila</name>
    <dbReference type="NCBI Taxonomy" id="1981511"/>
    <lineage>
        <taxon>Bacteria</taxon>
        <taxon>Bacillati</taxon>
        <taxon>Actinomycetota</taxon>
        <taxon>Actinomycetes</taxon>
        <taxon>Jiangellales</taxon>
        <taxon>Jiangellaceae</taxon>
        <taxon>Phytoactinopolyspora</taxon>
    </lineage>
</organism>
<keyword evidence="3" id="KW-1185">Reference proteome</keyword>
<feature type="chain" id="PRO_5016420557" evidence="1">
    <location>
        <begin position="38"/>
        <end position="200"/>
    </location>
</feature>
<proteinExistence type="predicted"/>
<dbReference type="PROSITE" id="PS51257">
    <property type="entry name" value="PROKAR_LIPOPROTEIN"/>
    <property type="match status" value="1"/>
</dbReference>
<name>A0A329R1J4_9ACTN</name>
<dbReference type="EMBL" id="QMIG01000001">
    <property type="protein sequence ID" value="RAW18534.1"/>
    <property type="molecule type" value="Genomic_DNA"/>
</dbReference>
<sequence>MHVRRKLRRLGRATARLALGSAVMLALGACWPWSAPAGPTGAGGARLGDEGRFHYWLGAACDGVAEIEVELVERDGNDRRVLDTWRLAAQDDDGARLEHLTLDAVPEGFTEGNALRTDWSAADLIRIGIHSAESQRPEDGGRFYPHRPIRASVSVETFLADVDEHAGAWYVQDRGWFTEEEYRELADDEVYPFCAIPENS</sequence>